<dbReference type="AlphaFoldDB" id="A0A1G5SJN1"/>
<organism evidence="2 3">
    <name type="scientific">Nitrosomonas mobilis</name>
    <dbReference type="NCBI Taxonomy" id="51642"/>
    <lineage>
        <taxon>Bacteria</taxon>
        <taxon>Pseudomonadati</taxon>
        <taxon>Pseudomonadota</taxon>
        <taxon>Betaproteobacteria</taxon>
        <taxon>Nitrosomonadales</taxon>
        <taxon>Nitrosomonadaceae</taxon>
        <taxon>Nitrosomonas</taxon>
    </lineage>
</organism>
<accession>A0A1G5SJN1</accession>
<dbReference type="Pfam" id="PF22807">
    <property type="entry name" value="TrAA12"/>
    <property type="match status" value="1"/>
</dbReference>
<protein>
    <submittedName>
        <fullName evidence="2">Putative membrane-bound dehydrogenase oxidoreductase protein</fullName>
        <ecNumber evidence="2">1.-.-.-</ecNumber>
    </submittedName>
</protein>
<dbReference type="STRING" id="51642.NSMM_600048"/>
<keyword evidence="3" id="KW-1185">Reference proteome</keyword>
<dbReference type="SUPFAM" id="SSF50952">
    <property type="entry name" value="Soluble quinoprotein glucose dehydrogenase"/>
    <property type="match status" value="1"/>
</dbReference>
<name>A0A1G5SJN1_9PROT</name>
<sequence>MLRHYYLFILTNHFMKYQWLFFYLSLLQAVTLQAHAQTPPLPLEKINLPPGFTISIWAEVPDARSMTLGDNGTVFVGSKSAGNVYAITQSSGKRQVRVIANKLKEPTGVTFLNGTLYVSTPRHILRFRDIEQNLENTVIPEVIPVELLNKDSQSPGYLAAGPDGRLYLSIIAPCNICEVDPDQFALIASMQPDGSNLEIFAHGVRHSAGFDWHPTQKTLWFTDISRNWMGDNLPPDELNHATQKTMHFGFPYCHGSTVLDPKFGAKRGCEKFTAPVLNLSPHVAPMGIRFYTGSLFPEQYHQQIFVAESGSWNRREKVGYQIESIQVTNGQVANKQTFASGWLDNNEAWGRPIDLLNIPDGSMLVSDDIAGVIYNIHYQKPE</sequence>
<dbReference type="Proteomes" id="UP000198729">
    <property type="component" value="Unassembled WGS sequence"/>
</dbReference>
<dbReference type="EMBL" id="FMWO01000070">
    <property type="protein sequence ID" value="SCZ86579.1"/>
    <property type="molecule type" value="Genomic_DNA"/>
</dbReference>
<evidence type="ECO:0000313" key="3">
    <source>
        <dbReference type="Proteomes" id="UP000198729"/>
    </source>
</evidence>
<dbReference type="GO" id="GO:0016491">
    <property type="term" value="F:oxidoreductase activity"/>
    <property type="evidence" value="ECO:0007669"/>
    <property type="project" value="UniProtKB-KW"/>
</dbReference>
<dbReference type="InterPro" id="IPR054539">
    <property type="entry name" value="Beta-prop_PDH"/>
</dbReference>
<evidence type="ECO:0000259" key="1">
    <source>
        <dbReference type="Pfam" id="PF22807"/>
    </source>
</evidence>
<dbReference type="InterPro" id="IPR011041">
    <property type="entry name" value="Quinoprot_gluc/sorb_DH_b-prop"/>
</dbReference>
<dbReference type="EC" id="1.-.-.-" evidence="2"/>
<keyword evidence="2" id="KW-0560">Oxidoreductase</keyword>
<dbReference type="Gene3D" id="2.120.10.30">
    <property type="entry name" value="TolB, C-terminal domain"/>
    <property type="match status" value="1"/>
</dbReference>
<gene>
    <name evidence="2" type="ORF">NSMM_600048</name>
</gene>
<dbReference type="PANTHER" id="PTHR33546:SF1">
    <property type="entry name" value="LARGE, MULTIFUNCTIONAL SECRETED PROTEIN"/>
    <property type="match status" value="1"/>
</dbReference>
<dbReference type="PANTHER" id="PTHR33546">
    <property type="entry name" value="LARGE, MULTIFUNCTIONAL SECRETED PROTEIN-RELATED"/>
    <property type="match status" value="1"/>
</dbReference>
<evidence type="ECO:0000313" key="2">
    <source>
        <dbReference type="EMBL" id="SCZ86579.1"/>
    </source>
</evidence>
<reference evidence="2 3" key="1">
    <citation type="submission" date="2016-10" db="EMBL/GenBank/DDBJ databases">
        <authorList>
            <person name="de Groot N.N."/>
        </authorList>
    </citation>
    <scope>NUCLEOTIDE SEQUENCE [LARGE SCALE GENOMIC DNA]</scope>
    <source>
        <strain evidence="2">1</strain>
    </source>
</reference>
<dbReference type="InterPro" id="IPR011042">
    <property type="entry name" value="6-blade_b-propeller_TolB-like"/>
</dbReference>
<feature type="domain" description="Pyrroloquinoline quinone-dependent pyranose dehydrogenase beta-propeller" evidence="1">
    <location>
        <begin position="269"/>
        <end position="376"/>
    </location>
</feature>
<proteinExistence type="predicted"/>